<dbReference type="EMBL" id="CM000913">
    <property type="protein sequence ID" value="EFG06889.1"/>
    <property type="molecule type" value="Genomic_DNA"/>
</dbReference>
<proteinExistence type="predicted"/>
<dbReference type="EC" id="3.4.11.2" evidence="1"/>
<keyword evidence="1" id="KW-0378">Hydrolase</keyword>
<evidence type="ECO:0000313" key="2">
    <source>
        <dbReference type="Proteomes" id="UP000002357"/>
    </source>
</evidence>
<keyword evidence="1" id="KW-0645">Protease</keyword>
<protein>
    <submittedName>
        <fullName evidence="1">Aminopeptidase N</fullName>
        <ecNumber evidence="1">3.4.11.2</ecNumber>
    </submittedName>
</protein>
<evidence type="ECO:0000313" key="1">
    <source>
        <dbReference type="EMBL" id="EFG06889.1"/>
    </source>
</evidence>
<organism evidence="1 2">
    <name type="scientific">Streptomyces clavuligerus</name>
    <dbReference type="NCBI Taxonomy" id="1901"/>
    <lineage>
        <taxon>Bacteria</taxon>
        <taxon>Bacillati</taxon>
        <taxon>Actinomycetota</taxon>
        <taxon>Actinomycetes</taxon>
        <taxon>Kitasatosporales</taxon>
        <taxon>Streptomycetaceae</taxon>
        <taxon>Streptomyces</taxon>
    </lineage>
</organism>
<gene>
    <name evidence="1" type="ORF">SCLAV_1814b</name>
</gene>
<accession>E2Q3R9</accession>
<keyword evidence="1" id="KW-0031">Aminopeptidase</keyword>
<dbReference type="GO" id="GO:0016285">
    <property type="term" value="F:alanyl aminopeptidase activity"/>
    <property type="evidence" value="ECO:0007669"/>
    <property type="project" value="UniProtKB-EC"/>
</dbReference>
<name>E2Q3R9_STRCL</name>
<sequence>FAPVSRATLDATDAWLESARPVPALRRLVLESRSGVERALKAQAVDAAAH</sequence>
<dbReference type="Proteomes" id="UP000002357">
    <property type="component" value="Chromosome"/>
</dbReference>
<keyword evidence="2" id="KW-1185">Reference proteome</keyword>
<feature type="non-terminal residue" evidence="1">
    <location>
        <position position="1"/>
    </location>
</feature>
<dbReference type="AlphaFoldDB" id="E2Q3R9"/>
<reference evidence="1 2" key="1">
    <citation type="journal article" date="2010" name="Genome Biol. Evol.">
        <title>The sequence of a 1.8-mb bacterial linear plasmid reveals a rich evolutionary reservoir of secondary metabolic pathways.</title>
        <authorList>
            <person name="Medema M.H."/>
            <person name="Trefzer A."/>
            <person name="Kovalchuk A."/>
            <person name="van den Berg M."/>
            <person name="Mueller U."/>
            <person name="Heijne W."/>
            <person name="Wu L."/>
            <person name="Alam M.T."/>
            <person name="Ronning C.M."/>
            <person name="Nierman W.C."/>
            <person name="Bovenberg R.A.L."/>
            <person name="Breitling R."/>
            <person name="Takano E."/>
        </authorList>
    </citation>
    <scope>NUCLEOTIDE SEQUENCE [LARGE SCALE GENOMIC DNA]</scope>
    <source>
        <strain evidence="2">ATCC 27064 / DSM 738 / JCM 4710 / NBRC 13307 / NCIMB 12785 / NRRL 3585 / VKM Ac-602</strain>
    </source>
</reference>